<comment type="caution">
    <text evidence="1">The sequence shown here is derived from an EMBL/GenBank/DDBJ whole genome shotgun (WGS) entry which is preliminary data.</text>
</comment>
<name>A0A5J4TF67_9EUKA</name>
<evidence type="ECO:0000313" key="1">
    <source>
        <dbReference type="EMBL" id="KAA6356769.1"/>
    </source>
</evidence>
<sequence length="72" mass="8177">MIAGISCSPAYQISLSTVHQLTCQCCVMAFPGDLKVMQQRNPTMAIEECLYHIQQLHLYQVLEIGLHSTWPR</sequence>
<dbReference type="AlphaFoldDB" id="A0A5J4TF67"/>
<accession>A0A5J4TF67</accession>
<gene>
    <name evidence="1" type="ORF">EZS28_047704</name>
</gene>
<protein>
    <submittedName>
        <fullName evidence="1">Uncharacterized protein</fullName>
    </submittedName>
</protein>
<feature type="non-terminal residue" evidence="1">
    <location>
        <position position="72"/>
    </location>
</feature>
<reference evidence="1 2" key="1">
    <citation type="submission" date="2019-03" db="EMBL/GenBank/DDBJ databases">
        <title>Single cell metagenomics reveals metabolic interactions within the superorganism composed of flagellate Streblomastix strix and complex community of Bacteroidetes bacteria on its surface.</title>
        <authorList>
            <person name="Treitli S.C."/>
            <person name="Kolisko M."/>
            <person name="Husnik F."/>
            <person name="Keeling P."/>
            <person name="Hampl V."/>
        </authorList>
    </citation>
    <scope>NUCLEOTIDE SEQUENCE [LARGE SCALE GENOMIC DNA]</scope>
    <source>
        <strain evidence="1">ST1C</strain>
    </source>
</reference>
<dbReference type="EMBL" id="SNRW01032446">
    <property type="protein sequence ID" value="KAA6356769.1"/>
    <property type="molecule type" value="Genomic_DNA"/>
</dbReference>
<proteinExistence type="predicted"/>
<dbReference type="Proteomes" id="UP000324800">
    <property type="component" value="Unassembled WGS sequence"/>
</dbReference>
<evidence type="ECO:0000313" key="2">
    <source>
        <dbReference type="Proteomes" id="UP000324800"/>
    </source>
</evidence>
<organism evidence="1 2">
    <name type="scientific">Streblomastix strix</name>
    <dbReference type="NCBI Taxonomy" id="222440"/>
    <lineage>
        <taxon>Eukaryota</taxon>
        <taxon>Metamonada</taxon>
        <taxon>Preaxostyla</taxon>
        <taxon>Oxymonadida</taxon>
        <taxon>Streblomastigidae</taxon>
        <taxon>Streblomastix</taxon>
    </lineage>
</organism>